<dbReference type="Gene3D" id="3.30.1150.10">
    <property type="match status" value="1"/>
</dbReference>
<dbReference type="Proteomes" id="UP000019151">
    <property type="component" value="Chromosome"/>
</dbReference>
<dbReference type="SUPFAM" id="SSF74653">
    <property type="entry name" value="TolA/TonB C-terminal domain"/>
    <property type="match status" value="1"/>
</dbReference>
<dbReference type="EMBL" id="CP007128">
    <property type="protein sequence ID" value="AHG91155.1"/>
    <property type="molecule type" value="Genomic_DNA"/>
</dbReference>
<proteinExistence type="inferred from homology"/>
<keyword evidence="6 11" id="KW-0812">Transmembrane</keyword>
<dbReference type="InParanoid" id="W0RLF0"/>
<comment type="similarity">
    <text evidence="2">Belongs to the TonB family.</text>
</comment>
<gene>
    <name evidence="13" type="ORF">J421_3618</name>
</gene>
<protein>
    <submittedName>
        <fullName evidence="13">TonB family protein</fullName>
    </submittedName>
</protein>
<dbReference type="KEGG" id="gba:J421_3618"/>
<feature type="compositionally biased region" description="Pro residues" evidence="10">
    <location>
        <begin position="64"/>
        <end position="85"/>
    </location>
</feature>
<keyword evidence="9 11" id="KW-0472">Membrane</keyword>
<evidence type="ECO:0000256" key="4">
    <source>
        <dbReference type="ARBA" id="ARBA00022475"/>
    </source>
</evidence>
<evidence type="ECO:0000313" key="13">
    <source>
        <dbReference type="EMBL" id="AHG91155.1"/>
    </source>
</evidence>
<evidence type="ECO:0000256" key="2">
    <source>
        <dbReference type="ARBA" id="ARBA00006555"/>
    </source>
</evidence>
<dbReference type="InterPro" id="IPR051045">
    <property type="entry name" value="TonB-dependent_transducer"/>
</dbReference>
<dbReference type="RefSeq" id="WP_025412612.1">
    <property type="nucleotide sequence ID" value="NZ_CP007128.1"/>
</dbReference>
<keyword evidence="14" id="KW-1185">Reference proteome</keyword>
<dbReference type="GO" id="GO:0098797">
    <property type="term" value="C:plasma membrane protein complex"/>
    <property type="evidence" value="ECO:0007669"/>
    <property type="project" value="TreeGrafter"/>
</dbReference>
<accession>W0RLF0</accession>
<keyword evidence="7" id="KW-0653">Protein transport</keyword>
<evidence type="ECO:0000256" key="6">
    <source>
        <dbReference type="ARBA" id="ARBA00022692"/>
    </source>
</evidence>
<reference evidence="13 14" key="1">
    <citation type="journal article" date="2014" name="Genome Announc.">
        <title>Genome Sequence and Methylome of Soil Bacterium Gemmatirosa kalamazoonensis KBS708T, a Member of the Rarely Cultivated Gemmatimonadetes Phylum.</title>
        <authorList>
            <person name="Debruyn J.M."/>
            <person name="Radosevich M."/>
            <person name="Wommack K.E."/>
            <person name="Polson S.W."/>
            <person name="Hauser L.J."/>
            <person name="Fawaz M.N."/>
            <person name="Korlach J."/>
            <person name="Tsai Y.C."/>
        </authorList>
    </citation>
    <scope>NUCLEOTIDE SEQUENCE [LARGE SCALE GENOMIC DNA]</scope>
    <source>
        <strain evidence="13 14">KBS708</strain>
    </source>
</reference>
<name>W0RLF0_9BACT</name>
<evidence type="ECO:0000259" key="12">
    <source>
        <dbReference type="PROSITE" id="PS52015"/>
    </source>
</evidence>
<feature type="domain" description="TonB C-terminal" evidence="12">
    <location>
        <begin position="146"/>
        <end position="238"/>
    </location>
</feature>
<keyword evidence="8 11" id="KW-1133">Transmembrane helix</keyword>
<dbReference type="PANTHER" id="PTHR33446">
    <property type="entry name" value="PROTEIN TONB-RELATED"/>
    <property type="match status" value="1"/>
</dbReference>
<evidence type="ECO:0000313" key="14">
    <source>
        <dbReference type="Proteomes" id="UP000019151"/>
    </source>
</evidence>
<evidence type="ECO:0000256" key="10">
    <source>
        <dbReference type="SAM" id="MobiDB-lite"/>
    </source>
</evidence>
<dbReference type="OrthoDB" id="9814002at2"/>
<keyword evidence="3" id="KW-0813">Transport</keyword>
<dbReference type="eggNOG" id="COG0810">
    <property type="taxonomic scope" value="Bacteria"/>
</dbReference>
<dbReference type="PANTHER" id="PTHR33446:SF2">
    <property type="entry name" value="PROTEIN TONB"/>
    <property type="match status" value="1"/>
</dbReference>
<feature type="region of interest" description="Disordered" evidence="10">
    <location>
        <begin position="45"/>
        <end position="86"/>
    </location>
</feature>
<dbReference type="HOGENOM" id="CLU_1164553_0_0_0"/>
<feature type="transmembrane region" description="Helical" evidence="11">
    <location>
        <begin position="20"/>
        <end position="38"/>
    </location>
</feature>
<evidence type="ECO:0000256" key="3">
    <source>
        <dbReference type="ARBA" id="ARBA00022448"/>
    </source>
</evidence>
<dbReference type="GO" id="GO:0055085">
    <property type="term" value="P:transmembrane transport"/>
    <property type="evidence" value="ECO:0007669"/>
    <property type="project" value="InterPro"/>
</dbReference>
<keyword evidence="4" id="KW-1003">Cell membrane</keyword>
<dbReference type="GO" id="GO:0015031">
    <property type="term" value="P:protein transport"/>
    <property type="evidence" value="ECO:0007669"/>
    <property type="project" value="UniProtKB-KW"/>
</dbReference>
<dbReference type="STRING" id="861299.J421_3618"/>
<organism evidence="13 14">
    <name type="scientific">Gemmatirosa kalamazoonensis</name>
    <dbReference type="NCBI Taxonomy" id="861299"/>
    <lineage>
        <taxon>Bacteria</taxon>
        <taxon>Pseudomonadati</taxon>
        <taxon>Gemmatimonadota</taxon>
        <taxon>Gemmatimonadia</taxon>
        <taxon>Gemmatimonadales</taxon>
        <taxon>Gemmatimonadaceae</taxon>
        <taxon>Gemmatirosa</taxon>
    </lineage>
</organism>
<dbReference type="InterPro" id="IPR006260">
    <property type="entry name" value="TonB/TolA_C"/>
</dbReference>
<keyword evidence="5" id="KW-0997">Cell inner membrane</keyword>
<dbReference type="InterPro" id="IPR037682">
    <property type="entry name" value="TonB_C"/>
</dbReference>
<evidence type="ECO:0000256" key="8">
    <source>
        <dbReference type="ARBA" id="ARBA00022989"/>
    </source>
</evidence>
<dbReference type="AlphaFoldDB" id="W0RLF0"/>
<comment type="subcellular location">
    <subcellularLocation>
        <location evidence="1">Cell inner membrane</location>
        <topology evidence="1">Single-pass membrane protein</topology>
        <orientation evidence="1">Periplasmic side</orientation>
    </subcellularLocation>
</comment>
<dbReference type="PROSITE" id="PS52015">
    <property type="entry name" value="TONB_CTD"/>
    <property type="match status" value="1"/>
</dbReference>
<evidence type="ECO:0000256" key="9">
    <source>
        <dbReference type="ARBA" id="ARBA00023136"/>
    </source>
</evidence>
<dbReference type="Pfam" id="PF03544">
    <property type="entry name" value="TonB_C"/>
    <property type="match status" value="1"/>
</dbReference>
<dbReference type="NCBIfam" id="TIGR01352">
    <property type="entry name" value="tonB_Cterm"/>
    <property type="match status" value="1"/>
</dbReference>
<evidence type="ECO:0000256" key="11">
    <source>
        <dbReference type="SAM" id="Phobius"/>
    </source>
</evidence>
<evidence type="ECO:0000256" key="5">
    <source>
        <dbReference type="ARBA" id="ARBA00022519"/>
    </source>
</evidence>
<sequence length="238" mass="25394">MFNNLLESKAKKQRSTGGTIFSVILHTGIIAGAVYATAHATIEAEKPKEEKVEFVEMKKDEPPPPKNEPPPPPPPDVAVAPPPPKGFQVLTAPVEIPDVIPQVDLSKKVTDEADFSGKGVAGGVAKGAVGGTGPVVQDQPYFEFQVEKPVVPAPGNTGPRYPEMLKSANVEGTVLAQFVVDTSGHVEPGSFKVLKSDHDLFSQAVKSALANMRFLPAEVGGRKVKQLVQQPFQFQLTK</sequence>
<feature type="compositionally biased region" description="Basic and acidic residues" evidence="10">
    <location>
        <begin position="45"/>
        <end position="63"/>
    </location>
</feature>
<evidence type="ECO:0000256" key="7">
    <source>
        <dbReference type="ARBA" id="ARBA00022927"/>
    </source>
</evidence>
<evidence type="ECO:0000256" key="1">
    <source>
        <dbReference type="ARBA" id="ARBA00004383"/>
    </source>
</evidence>
<dbReference type="GO" id="GO:0031992">
    <property type="term" value="F:energy transducer activity"/>
    <property type="evidence" value="ECO:0007669"/>
    <property type="project" value="TreeGrafter"/>
</dbReference>